<comment type="pathway">
    <text evidence="7">Protein modification; protein glycosylation.</text>
</comment>
<keyword evidence="8" id="KW-0808">Transferase</keyword>
<evidence type="ECO:0000256" key="7">
    <source>
        <dbReference type="RuleBase" id="RU365085"/>
    </source>
</evidence>
<dbReference type="GO" id="GO:0033185">
    <property type="term" value="C:dolichol-phosphate-mannose synthase complex"/>
    <property type="evidence" value="ECO:0007669"/>
    <property type="project" value="TreeGrafter"/>
</dbReference>
<dbReference type="GO" id="GO:0006506">
    <property type="term" value="P:GPI anchor biosynthetic process"/>
    <property type="evidence" value="ECO:0007669"/>
    <property type="project" value="TreeGrafter"/>
</dbReference>
<dbReference type="Proteomes" id="UP000275078">
    <property type="component" value="Unassembled WGS sequence"/>
</dbReference>
<keyword evidence="6 7" id="KW-0472">Membrane</keyword>
<dbReference type="OrthoDB" id="2014333at2759"/>
<keyword evidence="8" id="KW-0328">Glycosyltransferase</keyword>
<keyword evidence="4 7" id="KW-0256">Endoplasmic reticulum</keyword>
<keyword evidence="5 7" id="KW-1133">Transmembrane helix</keyword>
<keyword evidence="3 7" id="KW-0812">Transmembrane</keyword>
<dbReference type="Pfam" id="PF08285">
    <property type="entry name" value="DPM3"/>
    <property type="match status" value="1"/>
</dbReference>
<dbReference type="UniPathway" id="UPA00378"/>
<dbReference type="PANTHER" id="PTHR16433:SF0">
    <property type="entry name" value="DOLICHOL-PHOSPHATE MANNOSYLTRANSFERASE SUBUNIT 3"/>
    <property type="match status" value="1"/>
</dbReference>
<organism evidence="8 9">
    <name type="scientific">Ascobolus immersus RN42</name>
    <dbReference type="NCBI Taxonomy" id="1160509"/>
    <lineage>
        <taxon>Eukaryota</taxon>
        <taxon>Fungi</taxon>
        <taxon>Dikarya</taxon>
        <taxon>Ascomycota</taxon>
        <taxon>Pezizomycotina</taxon>
        <taxon>Pezizomycetes</taxon>
        <taxon>Pezizales</taxon>
        <taxon>Ascobolaceae</taxon>
        <taxon>Ascobolus</taxon>
    </lineage>
</organism>
<sequence>MTRAVQTISLFLLCSSVYLAAFIGFIPLPTLVQEEIIPVLPFWALVSFGAYLLFSLGWGIFTFKVKEKEYHELKIEIEQARDDLRRKGVDVD</sequence>
<dbReference type="AlphaFoldDB" id="A0A3N4HNL3"/>
<evidence type="ECO:0000256" key="4">
    <source>
        <dbReference type="ARBA" id="ARBA00022824"/>
    </source>
</evidence>
<dbReference type="EMBL" id="ML119787">
    <property type="protein sequence ID" value="RPA74536.1"/>
    <property type="molecule type" value="Genomic_DNA"/>
</dbReference>
<evidence type="ECO:0000256" key="3">
    <source>
        <dbReference type="ARBA" id="ARBA00022692"/>
    </source>
</evidence>
<dbReference type="PANTHER" id="PTHR16433">
    <property type="entry name" value="DOLICHOL-PHOSPHATE MANNOSYLTRANSFERASE SUBUNIT 3"/>
    <property type="match status" value="1"/>
</dbReference>
<evidence type="ECO:0000256" key="5">
    <source>
        <dbReference type="ARBA" id="ARBA00022989"/>
    </source>
</evidence>
<accession>A0A3N4HNL3</accession>
<protein>
    <recommendedName>
        <fullName evidence="7">Dolichol-phosphate mannosyltransferase subunit 3</fullName>
    </recommendedName>
</protein>
<gene>
    <name evidence="8" type="ORF">BJ508DRAFT_418557</name>
</gene>
<evidence type="ECO:0000256" key="2">
    <source>
        <dbReference type="ARBA" id="ARBA00010430"/>
    </source>
</evidence>
<evidence type="ECO:0000256" key="6">
    <source>
        <dbReference type="ARBA" id="ARBA00023136"/>
    </source>
</evidence>
<comment type="subcellular location">
    <subcellularLocation>
        <location evidence="1 7">Endoplasmic reticulum membrane</location>
        <topology evidence="1 7">Multi-pass membrane protein</topology>
    </subcellularLocation>
</comment>
<dbReference type="STRING" id="1160509.A0A3N4HNL3"/>
<evidence type="ECO:0000256" key="1">
    <source>
        <dbReference type="ARBA" id="ARBA00004477"/>
    </source>
</evidence>
<dbReference type="GO" id="GO:0005789">
    <property type="term" value="C:endoplasmic reticulum membrane"/>
    <property type="evidence" value="ECO:0007669"/>
    <property type="project" value="UniProtKB-SubCell"/>
</dbReference>
<evidence type="ECO:0000313" key="8">
    <source>
        <dbReference type="EMBL" id="RPA74536.1"/>
    </source>
</evidence>
<keyword evidence="9" id="KW-1185">Reference proteome</keyword>
<feature type="transmembrane region" description="Helical" evidence="7">
    <location>
        <begin position="7"/>
        <end position="28"/>
    </location>
</feature>
<comment type="subunit">
    <text evidence="7">Component of the dolichol-phosphate mannose (DPM) synthase complex.</text>
</comment>
<dbReference type="GO" id="GO:0016757">
    <property type="term" value="F:glycosyltransferase activity"/>
    <property type="evidence" value="ECO:0007669"/>
    <property type="project" value="UniProtKB-KW"/>
</dbReference>
<evidence type="ECO:0000313" key="9">
    <source>
        <dbReference type="Proteomes" id="UP000275078"/>
    </source>
</evidence>
<comment type="function">
    <text evidence="7">Stabilizer subunit of the dolichol-phosphate mannose (DPM) synthase complex; tethers catalytic subunit to the ER.</text>
</comment>
<reference evidence="8 9" key="1">
    <citation type="journal article" date="2018" name="Nat. Ecol. Evol.">
        <title>Pezizomycetes genomes reveal the molecular basis of ectomycorrhizal truffle lifestyle.</title>
        <authorList>
            <person name="Murat C."/>
            <person name="Payen T."/>
            <person name="Noel B."/>
            <person name="Kuo A."/>
            <person name="Morin E."/>
            <person name="Chen J."/>
            <person name="Kohler A."/>
            <person name="Krizsan K."/>
            <person name="Balestrini R."/>
            <person name="Da Silva C."/>
            <person name="Montanini B."/>
            <person name="Hainaut M."/>
            <person name="Levati E."/>
            <person name="Barry K.W."/>
            <person name="Belfiori B."/>
            <person name="Cichocki N."/>
            <person name="Clum A."/>
            <person name="Dockter R.B."/>
            <person name="Fauchery L."/>
            <person name="Guy J."/>
            <person name="Iotti M."/>
            <person name="Le Tacon F."/>
            <person name="Lindquist E.A."/>
            <person name="Lipzen A."/>
            <person name="Malagnac F."/>
            <person name="Mello A."/>
            <person name="Molinier V."/>
            <person name="Miyauchi S."/>
            <person name="Poulain J."/>
            <person name="Riccioni C."/>
            <person name="Rubini A."/>
            <person name="Sitrit Y."/>
            <person name="Splivallo R."/>
            <person name="Traeger S."/>
            <person name="Wang M."/>
            <person name="Zifcakova L."/>
            <person name="Wipf D."/>
            <person name="Zambonelli A."/>
            <person name="Paolocci F."/>
            <person name="Nowrousian M."/>
            <person name="Ottonello S."/>
            <person name="Baldrian P."/>
            <person name="Spatafora J.W."/>
            <person name="Henrissat B."/>
            <person name="Nagy L.G."/>
            <person name="Aury J.M."/>
            <person name="Wincker P."/>
            <person name="Grigoriev I.V."/>
            <person name="Bonfante P."/>
            <person name="Martin F.M."/>
        </authorList>
    </citation>
    <scope>NUCLEOTIDE SEQUENCE [LARGE SCALE GENOMIC DNA]</scope>
    <source>
        <strain evidence="8 9">RN42</strain>
    </source>
</reference>
<name>A0A3N4HNL3_ASCIM</name>
<dbReference type="InterPro" id="IPR013174">
    <property type="entry name" value="DPM3"/>
</dbReference>
<proteinExistence type="inferred from homology"/>
<comment type="similarity">
    <text evidence="2 7">Belongs to the DPM3 family.</text>
</comment>
<feature type="transmembrane region" description="Helical" evidence="7">
    <location>
        <begin position="40"/>
        <end position="61"/>
    </location>
</feature>